<protein>
    <recommendedName>
        <fullName evidence="3">Cupin</fullName>
    </recommendedName>
</protein>
<accession>A0A9D2THJ7</accession>
<dbReference type="InterPro" id="IPR014710">
    <property type="entry name" value="RmlC-like_jellyroll"/>
</dbReference>
<proteinExistence type="predicted"/>
<name>A0A9D2THJ7_9MICO</name>
<evidence type="ECO:0000313" key="1">
    <source>
        <dbReference type="EMBL" id="HJC69073.1"/>
    </source>
</evidence>
<sequence>MVALTPIITRSIDAARGSGTGFHSEGVVRRATLQQTILSLTEGTQLTEHESEVPASIYVLHGAIRVEAPEPFVIQQGELHELPELRRKVVAVEDTVLLLSAAVAEGLEGALHDYVLAPDRSEE</sequence>
<reference evidence="1" key="1">
    <citation type="journal article" date="2021" name="PeerJ">
        <title>Extensive microbial diversity within the chicken gut microbiome revealed by metagenomics and culture.</title>
        <authorList>
            <person name="Gilroy R."/>
            <person name="Ravi A."/>
            <person name="Getino M."/>
            <person name="Pursley I."/>
            <person name="Horton D.L."/>
            <person name="Alikhan N.F."/>
            <person name="Baker D."/>
            <person name="Gharbi K."/>
            <person name="Hall N."/>
            <person name="Watson M."/>
            <person name="Adriaenssens E.M."/>
            <person name="Foster-Nyarko E."/>
            <person name="Jarju S."/>
            <person name="Secka A."/>
            <person name="Antonio M."/>
            <person name="Oren A."/>
            <person name="Chaudhuri R.R."/>
            <person name="La Ragione R."/>
            <person name="Hildebrand F."/>
            <person name="Pallen M.J."/>
        </authorList>
    </citation>
    <scope>NUCLEOTIDE SEQUENCE</scope>
    <source>
        <strain evidence="1">CHK130-7132</strain>
    </source>
</reference>
<gene>
    <name evidence="1" type="ORF">H9932_05245</name>
</gene>
<dbReference type="Gene3D" id="2.60.120.10">
    <property type="entry name" value="Jelly Rolls"/>
    <property type="match status" value="1"/>
</dbReference>
<evidence type="ECO:0008006" key="3">
    <source>
        <dbReference type="Google" id="ProtNLM"/>
    </source>
</evidence>
<dbReference type="EMBL" id="DWWC01000100">
    <property type="protein sequence ID" value="HJC69073.1"/>
    <property type="molecule type" value="Genomic_DNA"/>
</dbReference>
<reference evidence="1" key="2">
    <citation type="submission" date="2021-04" db="EMBL/GenBank/DDBJ databases">
        <authorList>
            <person name="Gilroy R."/>
        </authorList>
    </citation>
    <scope>NUCLEOTIDE SEQUENCE</scope>
    <source>
        <strain evidence="1">CHK130-7132</strain>
    </source>
</reference>
<comment type="caution">
    <text evidence="1">The sequence shown here is derived from an EMBL/GenBank/DDBJ whole genome shotgun (WGS) entry which is preliminary data.</text>
</comment>
<dbReference type="AlphaFoldDB" id="A0A9D2THJ7"/>
<organism evidence="1 2">
    <name type="scientific">Candidatus Brachybacterium intestinipullorum</name>
    <dbReference type="NCBI Taxonomy" id="2838512"/>
    <lineage>
        <taxon>Bacteria</taxon>
        <taxon>Bacillati</taxon>
        <taxon>Actinomycetota</taxon>
        <taxon>Actinomycetes</taxon>
        <taxon>Micrococcales</taxon>
        <taxon>Dermabacteraceae</taxon>
        <taxon>Brachybacterium</taxon>
    </lineage>
</organism>
<dbReference type="Proteomes" id="UP000823854">
    <property type="component" value="Unassembled WGS sequence"/>
</dbReference>
<evidence type="ECO:0000313" key="2">
    <source>
        <dbReference type="Proteomes" id="UP000823854"/>
    </source>
</evidence>